<dbReference type="AlphaFoldDB" id="A0A8J6AVX2"/>
<proteinExistence type="predicted"/>
<sequence length="336" mass="35237">MTTWQELVAEQKSEDSIGLAGQEAIHIVFIGQSGSGHDLILDELSEEKSTDFQKLSGTSTTTVSAPVIIRSIPGLSSVVLWAVSVDPTHPTVDIPAVIGKPAVVFGVVNAARPWSVQEALIKLGPTLDLARVSTDDAPSTWAGASGSKEAFVLVTGGDRLAALKTAQFSIPTEYEAMLSSCDAETFAEINDMVVHSIRSFCIERGVGMVAHGPTVRPIIEAAVSGVFKRPQINVRGAEALFCPPGLDKRTALADMTAKLGSLATAKIPAPSVSKVVAGQESRVRSEEQFAKDLASQLGPASAAAKTGSETTSPKPAMKGGKSKKLEQFWTSLSKGK</sequence>
<dbReference type="EMBL" id="JAHDYR010000020">
    <property type="protein sequence ID" value="KAG9393830.1"/>
    <property type="molecule type" value="Genomic_DNA"/>
</dbReference>
<keyword evidence="3" id="KW-1185">Reference proteome</keyword>
<dbReference type="Proteomes" id="UP000717585">
    <property type="component" value="Unassembled WGS sequence"/>
</dbReference>
<evidence type="ECO:0000313" key="2">
    <source>
        <dbReference type="EMBL" id="KAG9393830.1"/>
    </source>
</evidence>
<name>A0A8J6AVX2_9EUKA</name>
<evidence type="ECO:0000256" key="1">
    <source>
        <dbReference type="SAM" id="MobiDB-lite"/>
    </source>
</evidence>
<comment type="caution">
    <text evidence="2">The sequence shown here is derived from an EMBL/GenBank/DDBJ whole genome shotgun (WGS) entry which is preliminary data.</text>
</comment>
<gene>
    <name evidence="2" type="ORF">J8273_4693</name>
</gene>
<reference evidence="2" key="1">
    <citation type="submission" date="2021-05" db="EMBL/GenBank/DDBJ databases">
        <title>A free-living protist that lacks canonical eukaryotic 1 DNA replication and segregation systems.</title>
        <authorList>
            <person name="Salas-Leiva D.E."/>
            <person name="Tromer E.C."/>
            <person name="Curtis B.A."/>
            <person name="Jerlstrom-Hultqvist J."/>
            <person name="Kolisko M."/>
            <person name="Yi Z."/>
            <person name="Salas-Leiva J.S."/>
            <person name="Gallot-Lavallee L."/>
            <person name="Kops G.J.P.L."/>
            <person name="Archibald J.M."/>
            <person name="Simpson A.G.B."/>
            <person name="Roger A.J."/>
        </authorList>
    </citation>
    <scope>NUCLEOTIDE SEQUENCE</scope>
    <source>
        <strain evidence="2">BICM</strain>
    </source>
</reference>
<organism evidence="2 3">
    <name type="scientific">Carpediemonas membranifera</name>
    <dbReference type="NCBI Taxonomy" id="201153"/>
    <lineage>
        <taxon>Eukaryota</taxon>
        <taxon>Metamonada</taxon>
        <taxon>Carpediemonas-like organisms</taxon>
        <taxon>Carpediemonas</taxon>
    </lineage>
</organism>
<evidence type="ECO:0000313" key="3">
    <source>
        <dbReference type="Proteomes" id="UP000717585"/>
    </source>
</evidence>
<protein>
    <submittedName>
        <fullName evidence="2">Uncharacterized protein</fullName>
    </submittedName>
</protein>
<feature type="region of interest" description="Disordered" evidence="1">
    <location>
        <begin position="287"/>
        <end position="336"/>
    </location>
</feature>
<accession>A0A8J6AVX2</accession>